<dbReference type="SUPFAM" id="SSF51735">
    <property type="entry name" value="NAD(P)-binding Rossmann-fold domains"/>
    <property type="match status" value="1"/>
</dbReference>
<evidence type="ECO:0000256" key="2">
    <source>
        <dbReference type="ARBA" id="ARBA00007637"/>
    </source>
</evidence>
<evidence type="ECO:0000313" key="7">
    <source>
        <dbReference type="EMBL" id="BBO86864.1"/>
    </source>
</evidence>
<dbReference type="GO" id="GO:0005996">
    <property type="term" value="P:monosaccharide metabolic process"/>
    <property type="evidence" value="ECO:0007669"/>
    <property type="project" value="TreeGrafter"/>
</dbReference>
<gene>
    <name evidence="7" type="ORF">DSCOOX_00440</name>
</gene>
<dbReference type="GO" id="GO:0005829">
    <property type="term" value="C:cytosol"/>
    <property type="evidence" value="ECO:0007669"/>
    <property type="project" value="TreeGrafter"/>
</dbReference>
<evidence type="ECO:0000313" key="8">
    <source>
        <dbReference type="Proteomes" id="UP000422108"/>
    </source>
</evidence>
<keyword evidence="8" id="KW-1185">Reference proteome</keyword>
<feature type="domain" description="NAD-dependent epimerase/dehydratase" evidence="6">
    <location>
        <begin position="95"/>
        <end position="226"/>
    </location>
</feature>
<dbReference type="AlphaFoldDB" id="A0A5K8A3D6"/>
<dbReference type="PANTHER" id="PTHR43725:SF32">
    <property type="entry name" value="NAD-DEPENDENT EPIMERASE_DEHYDRATASE DOMAIN-CONTAINING PROTEIN"/>
    <property type="match status" value="1"/>
</dbReference>
<evidence type="ECO:0000259" key="6">
    <source>
        <dbReference type="Pfam" id="PF01370"/>
    </source>
</evidence>
<protein>
    <recommendedName>
        <fullName evidence="3">UDP-glucose 4-epimerase</fullName>
    </recommendedName>
    <alternativeName>
        <fullName evidence="5">Galactowaldenase</fullName>
    </alternativeName>
    <alternativeName>
        <fullName evidence="4">UDP-galactose 4-epimerase</fullName>
    </alternativeName>
</protein>
<proteinExistence type="inferred from homology"/>
<sequence length="313" mass="36678">MMDKKNLLIIGGSYFTGRVVVEELIKENEYNVFVYNRGNLPLKKKGVKELLGDRNDINRIKEVIPDIEWHALIDFCAYTPEDIEKMIISLPGTFRQYIFISTATVYEESVNLPVKEDAPKLTKPQPQLGEYADYGFNKWRAECKLREMCATRKAVHTVLRPAIIYGKYNYAPRESYFFDLIRDNQPIVIPDKPIALFSFAWVTDVARLVVKCIGNEKVFNREFNIAAEDLVSYERFIQVLESVTEKRLTPMTMSVDEINNRKIPLPFPLDEHLIYSGLELNQTLAYKHIPFEDGMRRTYAYYQWLQKRRRSHL</sequence>
<dbReference type="Pfam" id="PF01370">
    <property type="entry name" value="Epimerase"/>
    <property type="match status" value="1"/>
</dbReference>
<reference evidence="7 8" key="1">
    <citation type="submission" date="2019-11" db="EMBL/GenBank/DDBJ databases">
        <title>Comparative genomics of hydrocarbon-degrading Desulfosarcina strains.</title>
        <authorList>
            <person name="Watanabe M."/>
            <person name="Kojima H."/>
            <person name="Fukui M."/>
        </authorList>
    </citation>
    <scope>NUCLEOTIDE SEQUENCE [LARGE SCALE GENOMIC DNA]</scope>
    <source>
        <strain evidence="8">oXyS1</strain>
    </source>
</reference>
<evidence type="ECO:0000256" key="3">
    <source>
        <dbReference type="ARBA" id="ARBA00018569"/>
    </source>
</evidence>
<dbReference type="Gene3D" id="3.40.50.720">
    <property type="entry name" value="NAD(P)-binding Rossmann-like Domain"/>
    <property type="match status" value="1"/>
</dbReference>
<dbReference type="RefSeq" id="WP_155308368.1">
    <property type="nucleotide sequence ID" value="NZ_AP021879.1"/>
</dbReference>
<dbReference type="GO" id="GO:0003978">
    <property type="term" value="F:UDP-glucose 4-epimerase activity"/>
    <property type="evidence" value="ECO:0007669"/>
    <property type="project" value="TreeGrafter"/>
</dbReference>
<evidence type="ECO:0000256" key="4">
    <source>
        <dbReference type="ARBA" id="ARBA00031367"/>
    </source>
</evidence>
<name>A0A5K8A3D6_9BACT</name>
<evidence type="ECO:0000256" key="1">
    <source>
        <dbReference type="ARBA" id="ARBA00004947"/>
    </source>
</evidence>
<dbReference type="InterPro" id="IPR001509">
    <property type="entry name" value="Epimerase_deHydtase"/>
</dbReference>
<dbReference type="EMBL" id="AP021879">
    <property type="protein sequence ID" value="BBO86864.1"/>
    <property type="molecule type" value="Genomic_DNA"/>
</dbReference>
<accession>A0A5K8A3D6</accession>
<dbReference type="PANTHER" id="PTHR43725">
    <property type="entry name" value="UDP-GLUCOSE 4-EPIMERASE"/>
    <property type="match status" value="1"/>
</dbReference>
<dbReference type="Proteomes" id="UP000422108">
    <property type="component" value="Chromosome"/>
</dbReference>
<evidence type="ECO:0000256" key="5">
    <source>
        <dbReference type="ARBA" id="ARBA00033067"/>
    </source>
</evidence>
<dbReference type="InterPro" id="IPR036291">
    <property type="entry name" value="NAD(P)-bd_dom_sf"/>
</dbReference>
<organism evidence="7 8">
    <name type="scientific">Desulfosarcina ovata subsp. ovata</name>
    <dbReference type="NCBI Taxonomy" id="2752305"/>
    <lineage>
        <taxon>Bacteria</taxon>
        <taxon>Pseudomonadati</taxon>
        <taxon>Thermodesulfobacteriota</taxon>
        <taxon>Desulfobacteria</taxon>
        <taxon>Desulfobacterales</taxon>
        <taxon>Desulfosarcinaceae</taxon>
        <taxon>Desulfosarcina</taxon>
    </lineage>
</organism>
<comment type="similarity">
    <text evidence="2">Belongs to the NAD(P)-dependent epimerase/dehydratase family.</text>
</comment>
<comment type="pathway">
    <text evidence="1">Carbohydrate metabolism; galactose metabolism.</text>
</comment>